<dbReference type="InterPro" id="IPR012341">
    <property type="entry name" value="6hp_glycosidase-like_sf"/>
</dbReference>
<proteinExistence type="inferred from homology"/>
<dbReference type="PANTHER" id="PTHR36845">
    <property type="entry name" value="HYDROLASE, PUTATIVE (AFU_ORTHOLOGUE AFUA_7G05090)-RELATED"/>
    <property type="match status" value="1"/>
</dbReference>
<sequence length="456" mass="50543">MKIDTALTPNDLLPAIRRMWDLSAGKITSIDRTMDRAAGAPVHTVAGQYKPRGWTDWTQGFEFGSAILQFDATGDESFLALGLDRICSDMPVHVTHFGVHDHGFNQVSTYGNLRRLVNEGRLPEDPWQMEYFELALKCSGAVQANRWTELGDSYGYIQSFNGPHSLFIDTMRTLRVLALAHQLGHVMKGEGDQVIPLLGRLIAHARTTAKYGVFYGEGRDIYDVRGRTAHEAIFNTASKAFRCVGTQQGYSGFSTWTRGLSWAITGYAELLEFMETLDDAEVEAFGGKAEVIAMMEKAAAATCDFYIAHTATDGIPYWDTGAPDLAKLGDIYNKESEPENDVEPVDSSAAAIAAQGLLRFGAWREATGRADAARYRQAGLTVVRTLLSDRYLSIDPEHQGLVLHSQYHRPNGWDHVPPGRANPCGEATMWGDYHMREVALYVQRLAENGPYLTFFG</sequence>
<dbReference type="EMBL" id="NPEU01000422">
    <property type="protein sequence ID" value="RAI32480.1"/>
    <property type="molecule type" value="Genomic_DNA"/>
</dbReference>
<evidence type="ECO:0000313" key="3">
    <source>
        <dbReference type="EMBL" id="RAI32480.1"/>
    </source>
</evidence>
<comment type="caution">
    <text evidence="3">The sequence shown here is derived from an EMBL/GenBank/DDBJ whole genome shotgun (WGS) entry which is preliminary data.</text>
</comment>
<keyword evidence="1 3" id="KW-0378">Hydrolase</keyword>
<dbReference type="SUPFAM" id="SSF48208">
    <property type="entry name" value="Six-hairpin glycosidases"/>
    <property type="match status" value="1"/>
</dbReference>
<accession>A0A327K163</accession>
<reference evidence="3 4" key="1">
    <citation type="submission" date="2017-07" db="EMBL/GenBank/DDBJ databases">
        <title>Draft Genome Sequences of Select Purple Nonsulfur Bacteria.</title>
        <authorList>
            <person name="Lasarre B."/>
            <person name="Mckinlay J.B."/>
        </authorList>
    </citation>
    <scope>NUCLEOTIDE SEQUENCE [LARGE SCALE GENOMIC DNA]</scope>
    <source>
        <strain evidence="3 4">DSM 11907</strain>
    </source>
</reference>
<comment type="similarity">
    <text evidence="2">Belongs to the glycosyl hydrolase 88 family.</text>
</comment>
<dbReference type="OrthoDB" id="428577at2"/>
<dbReference type="InterPro" id="IPR008928">
    <property type="entry name" value="6-hairpin_glycosidase_sf"/>
</dbReference>
<name>A0A327K163_9BRAD</name>
<evidence type="ECO:0000313" key="4">
    <source>
        <dbReference type="Proteomes" id="UP000248863"/>
    </source>
</evidence>
<keyword evidence="4" id="KW-1185">Reference proteome</keyword>
<evidence type="ECO:0000256" key="1">
    <source>
        <dbReference type="ARBA" id="ARBA00022801"/>
    </source>
</evidence>
<dbReference type="PANTHER" id="PTHR36845:SF1">
    <property type="entry name" value="HYDROLASE, PUTATIVE (AFU_ORTHOLOGUE AFUA_7G05090)-RELATED"/>
    <property type="match status" value="1"/>
</dbReference>
<evidence type="ECO:0000256" key="2">
    <source>
        <dbReference type="ARBA" id="ARBA00038358"/>
    </source>
</evidence>
<dbReference type="InterPro" id="IPR052369">
    <property type="entry name" value="UG_Glycosaminoglycan_Hydrolase"/>
</dbReference>
<protein>
    <submittedName>
        <fullName evidence="3">Glycosyl hydrolase</fullName>
    </submittedName>
</protein>
<dbReference type="GO" id="GO:0000272">
    <property type="term" value="P:polysaccharide catabolic process"/>
    <property type="evidence" value="ECO:0007669"/>
    <property type="project" value="TreeGrafter"/>
</dbReference>
<gene>
    <name evidence="3" type="ORF">CH338_24105</name>
</gene>
<dbReference type="GO" id="GO:0052757">
    <property type="term" value="F:chondroitin hydrolase activity"/>
    <property type="evidence" value="ECO:0007669"/>
    <property type="project" value="TreeGrafter"/>
</dbReference>
<dbReference type="Gene3D" id="1.50.10.10">
    <property type="match status" value="1"/>
</dbReference>
<organism evidence="3 4">
    <name type="scientific">Rhodoplanes elegans</name>
    <dbReference type="NCBI Taxonomy" id="29408"/>
    <lineage>
        <taxon>Bacteria</taxon>
        <taxon>Pseudomonadati</taxon>
        <taxon>Pseudomonadota</taxon>
        <taxon>Alphaproteobacteria</taxon>
        <taxon>Hyphomicrobiales</taxon>
        <taxon>Nitrobacteraceae</taxon>
        <taxon>Rhodoplanes</taxon>
    </lineage>
</organism>
<dbReference type="RefSeq" id="WP_111359616.1">
    <property type="nucleotide sequence ID" value="NZ_NHSK01000069.1"/>
</dbReference>
<dbReference type="AlphaFoldDB" id="A0A327K163"/>
<dbReference type="Proteomes" id="UP000248863">
    <property type="component" value="Unassembled WGS sequence"/>
</dbReference>